<proteinExistence type="predicted"/>
<dbReference type="Gene3D" id="1.10.520.40">
    <property type="entry name" value="CRISPR-associated protein Cse2"/>
    <property type="match status" value="1"/>
</dbReference>
<reference evidence="1 2" key="1">
    <citation type="submission" date="2016-03" db="EMBL/GenBank/DDBJ databases">
        <authorList>
            <person name="Heylen K."/>
            <person name="De Vos P."/>
            <person name="Vekeman B."/>
        </authorList>
    </citation>
    <scope>NUCLEOTIDE SEQUENCE [LARGE SCALE GENOMIC DNA]</scope>
    <source>
        <strain evidence="1 2">R-49807</strain>
    </source>
</reference>
<protein>
    <submittedName>
        <fullName evidence="1">Uncharacterized protein</fullName>
    </submittedName>
</protein>
<evidence type="ECO:0000313" key="2">
    <source>
        <dbReference type="Proteomes" id="UP000077734"/>
    </source>
</evidence>
<gene>
    <name evidence="1" type="ORF">A1356_01390</name>
</gene>
<dbReference type="NCBIfam" id="TIGR02548">
    <property type="entry name" value="casB_cse2"/>
    <property type="match status" value="1"/>
</dbReference>
<name>A0A291IH69_9GAMM</name>
<comment type="caution">
    <text evidence="1">The sequence shown here is derived from an EMBL/GenBank/DDBJ whole genome shotgun (WGS) entry which is preliminary data.</text>
</comment>
<dbReference type="InterPro" id="IPR013382">
    <property type="entry name" value="CRISPR-assoc_prot_Cse2"/>
</dbReference>
<evidence type="ECO:0000313" key="1">
    <source>
        <dbReference type="EMBL" id="OAI23438.1"/>
    </source>
</evidence>
<dbReference type="InterPro" id="IPR038287">
    <property type="entry name" value="Cse2_sf"/>
</dbReference>
<dbReference type="EMBL" id="LUUL01000102">
    <property type="protein sequence ID" value="OAI23438.1"/>
    <property type="molecule type" value="Genomic_DNA"/>
</dbReference>
<keyword evidence="2" id="KW-1185">Reference proteome</keyword>
<accession>A0A291IH69</accession>
<dbReference type="Proteomes" id="UP000077734">
    <property type="component" value="Unassembled WGS sequence"/>
</dbReference>
<sequence length="180" mass="20539">MSLAPSPEDKQRYLKALYDEYQALSNGDKATIRRCVEPDDLLIMPAFLRLIGETLGRFNGTERANAAAFFNHLPQIARIVYVLPFAKPNGKSLGAVFNNRDVSERRLFLVMRSEYPQDLTQLRRLCQQCKDADIDGLKLANLLLYWGKDKATSEGSKRQLMKDFYLSNKQPAEEVVDADY</sequence>
<organism evidence="1 2">
    <name type="scientific">Methylomonas koyamae</name>
    <dbReference type="NCBI Taxonomy" id="702114"/>
    <lineage>
        <taxon>Bacteria</taxon>
        <taxon>Pseudomonadati</taxon>
        <taxon>Pseudomonadota</taxon>
        <taxon>Gammaproteobacteria</taxon>
        <taxon>Methylococcales</taxon>
        <taxon>Methylococcaceae</taxon>
        <taxon>Methylomonas</taxon>
    </lineage>
</organism>
<dbReference type="RefSeq" id="WP_064028883.1">
    <property type="nucleotide sequence ID" value="NZ_CP023669.1"/>
</dbReference>
<dbReference type="AlphaFoldDB" id="A0A291IH69"/>
<dbReference type="KEGG" id="mko:MKLM6_1300"/>